<dbReference type="InParanoid" id="A0A420WFH4"/>
<evidence type="ECO:0000313" key="5">
    <source>
        <dbReference type="Proteomes" id="UP000282211"/>
    </source>
</evidence>
<reference evidence="4 5" key="1">
    <citation type="submission" date="2018-10" db="EMBL/GenBank/DDBJ databases">
        <title>Genomic Encyclopedia of Type Strains, Phase IV (KMG-IV): sequencing the most valuable type-strain genomes for metagenomic binning, comparative biology and taxonomic classification.</title>
        <authorList>
            <person name="Goeker M."/>
        </authorList>
    </citation>
    <scope>NUCLEOTIDE SEQUENCE [LARGE SCALE GENOMIC DNA]</scope>
    <source>
        <strain evidence="4 5">DSM 22008</strain>
    </source>
</reference>
<dbReference type="GO" id="GO:0016491">
    <property type="term" value="F:oxidoreductase activity"/>
    <property type="evidence" value="ECO:0007669"/>
    <property type="project" value="UniProtKB-KW"/>
</dbReference>
<dbReference type="OrthoDB" id="9785826at2"/>
<evidence type="ECO:0000256" key="2">
    <source>
        <dbReference type="ARBA" id="ARBA00023002"/>
    </source>
</evidence>
<evidence type="ECO:0000256" key="1">
    <source>
        <dbReference type="ARBA" id="ARBA00006484"/>
    </source>
</evidence>
<sequence length="265" mass="28478">MTKTILITGATDGIGLETAKMMAPEGHTLLLHGRNTDKLKSVKNVIASVKGAGEIKTYRADLSVLTEVEALARKVKDDFDTLDILINNAGVFKMSNPVTESGYDARFIVNVVAPYQLTKALLPIFNKNGRVVNLASAAQAPVNVKGFLDKQAFSAGEAYAQSKLALIMWSYEMAKALGKNGPAIIAVNPASFLGSKMVKEAYGRIGQDLRIGADILTRASLSDAFADASGRYYDNDRKAFTEPHPDALDSAKNKRLIKAIEGVIS</sequence>
<dbReference type="AlphaFoldDB" id="A0A420WFH4"/>
<dbReference type="RefSeq" id="WP_121102988.1">
    <property type="nucleotide sequence ID" value="NZ_RBII01000002.1"/>
</dbReference>
<dbReference type="Proteomes" id="UP000282211">
    <property type="component" value="Unassembled WGS sequence"/>
</dbReference>
<evidence type="ECO:0000313" key="4">
    <source>
        <dbReference type="EMBL" id="RKQ69709.1"/>
    </source>
</evidence>
<accession>A0A420WFH4</accession>
<dbReference type="PANTHER" id="PTHR24320:SF148">
    <property type="entry name" value="NAD(P)-BINDING ROSSMANN-FOLD SUPERFAMILY PROTEIN"/>
    <property type="match status" value="1"/>
</dbReference>
<protein>
    <submittedName>
        <fullName evidence="4">Short subunit dehydrogenase</fullName>
    </submittedName>
</protein>
<dbReference type="PRINTS" id="PR00080">
    <property type="entry name" value="SDRFAMILY"/>
</dbReference>
<dbReference type="PRINTS" id="PR00081">
    <property type="entry name" value="GDHRDH"/>
</dbReference>
<dbReference type="InterPro" id="IPR002347">
    <property type="entry name" value="SDR_fam"/>
</dbReference>
<dbReference type="EMBL" id="RBII01000002">
    <property type="protein sequence ID" value="RKQ69709.1"/>
    <property type="molecule type" value="Genomic_DNA"/>
</dbReference>
<keyword evidence="5" id="KW-1185">Reference proteome</keyword>
<dbReference type="SUPFAM" id="SSF51735">
    <property type="entry name" value="NAD(P)-binding Rossmann-fold domains"/>
    <property type="match status" value="1"/>
</dbReference>
<dbReference type="Gene3D" id="3.40.50.720">
    <property type="entry name" value="NAD(P)-binding Rossmann-like Domain"/>
    <property type="match status" value="1"/>
</dbReference>
<gene>
    <name evidence="4" type="ORF">DES40_2513</name>
</gene>
<dbReference type="InterPro" id="IPR036291">
    <property type="entry name" value="NAD(P)-bd_dom_sf"/>
</dbReference>
<dbReference type="PANTHER" id="PTHR24320">
    <property type="entry name" value="RETINOL DEHYDROGENASE"/>
    <property type="match status" value="1"/>
</dbReference>
<dbReference type="Pfam" id="PF00106">
    <property type="entry name" value="adh_short"/>
    <property type="match status" value="1"/>
</dbReference>
<evidence type="ECO:0000256" key="3">
    <source>
        <dbReference type="RuleBase" id="RU000363"/>
    </source>
</evidence>
<organism evidence="4 5">
    <name type="scientific">Litorimonas taeanensis</name>
    <dbReference type="NCBI Taxonomy" id="568099"/>
    <lineage>
        <taxon>Bacteria</taxon>
        <taxon>Pseudomonadati</taxon>
        <taxon>Pseudomonadota</taxon>
        <taxon>Alphaproteobacteria</taxon>
        <taxon>Maricaulales</taxon>
        <taxon>Robiginitomaculaceae</taxon>
    </lineage>
</organism>
<comment type="caution">
    <text evidence="4">The sequence shown here is derived from an EMBL/GenBank/DDBJ whole genome shotgun (WGS) entry which is preliminary data.</text>
</comment>
<name>A0A420WFH4_9PROT</name>
<comment type="similarity">
    <text evidence="1 3">Belongs to the short-chain dehydrogenases/reductases (SDR) family.</text>
</comment>
<proteinExistence type="inferred from homology"/>
<keyword evidence="2" id="KW-0560">Oxidoreductase</keyword>